<proteinExistence type="predicted"/>
<feature type="transmembrane region" description="Helical" evidence="1">
    <location>
        <begin position="28"/>
        <end position="55"/>
    </location>
</feature>
<organism evidence="2 3">
    <name type="scientific">Actinomyces respiraculi</name>
    <dbReference type="NCBI Taxonomy" id="2744574"/>
    <lineage>
        <taxon>Bacteria</taxon>
        <taxon>Bacillati</taxon>
        <taxon>Actinomycetota</taxon>
        <taxon>Actinomycetes</taxon>
        <taxon>Actinomycetales</taxon>
        <taxon>Actinomycetaceae</taxon>
        <taxon>Actinomyces</taxon>
    </lineage>
</organism>
<protein>
    <submittedName>
        <fullName evidence="2">Zinc ribbon domain-containing protein</fullName>
    </submittedName>
</protein>
<dbReference type="AlphaFoldDB" id="A0A7T0LKQ8"/>
<dbReference type="KEGG" id="arep:ID810_12125"/>
<dbReference type="EMBL" id="CP063989">
    <property type="protein sequence ID" value="QPL05417.1"/>
    <property type="molecule type" value="Genomic_DNA"/>
</dbReference>
<keyword evidence="1" id="KW-1133">Transmembrane helix</keyword>
<keyword evidence="3" id="KW-1185">Reference proteome</keyword>
<keyword evidence="1" id="KW-0472">Membrane</keyword>
<sequence>MSTNDSQSPYSNNGGRQRQYDVEPWRKWAYYGGIALQVVGFIAFASVFLTFFTSFNSTFGNPDAFDTHFDRTLKVFPLAFVGILLMIGGQMLQKIGRKGLAGSGVILSPQGEVRDAEPWSRAQGAKDQQRLEEVPALGRLGAGAESQIRVRCRSCGYLETEDATFCSSCGARM</sequence>
<feature type="transmembrane region" description="Helical" evidence="1">
    <location>
        <begin position="75"/>
        <end position="92"/>
    </location>
</feature>
<gene>
    <name evidence="2" type="ORF">ID810_12125</name>
</gene>
<evidence type="ECO:0000313" key="3">
    <source>
        <dbReference type="Proteomes" id="UP000594637"/>
    </source>
</evidence>
<dbReference type="RefSeq" id="WP_166857407.1">
    <property type="nucleotide sequence ID" value="NZ_CP063989.1"/>
</dbReference>
<dbReference type="Proteomes" id="UP000594637">
    <property type="component" value="Chromosome"/>
</dbReference>
<reference evidence="2 3" key="1">
    <citation type="submission" date="2020-11" db="EMBL/GenBank/DDBJ databases">
        <title>Actinomyces sp. ZJ750.</title>
        <authorList>
            <person name="Zhou J."/>
        </authorList>
    </citation>
    <scope>NUCLEOTIDE SEQUENCE [LARGE SCALE GENOMIC DNA]</scope>
    <source>
        <strain evidence="2 3">ZJ750</strain>
    </source>
</reference>
<name>A0A7T0LKQ8_9ACTO</name>
<accession>A0A7T0LKQ8</accession>
<evidence type="ECO:0000313" key="2">
    <source>
        <dbReference type="EMBL" id="QPL05417.1"/>
    </source>
</evidence>
<keyword evidence="1" id="KW-0812">Transmembrane</keyword>
<evidence type="ECO:0000256" key="1">
    <source>
        <dbReference type="SAM" id="Phobius"/>
    </source>
</evidence>